<dbReference type="SUPFAM" id="SSF54171">
    <property type="entry name" value="DNA-binding domain"/>
    <property type="match status" value="1"/>
</dbReference>
<dbReference type="RefSeq" id="WP_169884083.1">
    <property type="nucleotide sequence ID" value="NZ_JAAQWG010000010.1"/>
</dbReference>
<dbReference type="GO" id="GO:0003677">
    <property type="term" value="F:DNA binding"/>
    <property type="evidence" value="ECO:0007669"/>
    <property type="project" value="UniProtKB-KW"/>
</dbReference>
<protein>
    <submittedName>
        <fullName evidence="5">HNH endonuclease</fullName>
    </submittedName>
</protein>
<keyword evidence="1" id="KW-0805">Transcription regulation</keyword>
<dbReference type="InterPro" id="IPR036955">
    <property type="entry name" value="AP2/ERF_dom_sf"/>
</dbReference>
<dbReference type="Proteomes" id="UP000537729">
    <property type="component" value="Unassembled WGS sequence"/>
</dbReference>
<reference evidence="5 6" key="1">
    <citation type="journal article" date="2020" name="Front. Microbiol.">
        <title>Genetic Organization of the aprX-lipA2 Operon Affects the Proteolytic Potential of Pseudomonas Species in Milk.</title>
        <authorList>
            <person name="Maier C."/>
            <person name="Huptas C."/>
            <person name="von Neubeck M."/>
            <person name="Scherer S."/>
            <person name="Wenning M."/>
            <person name="Lucking G."/>
        </authorList>
    </citation>
    <scope>NUCLEOTIDE SEQUENCE [LARGE SCALE GENOMIC DNA]</scope>
    <source>
        <strain evidence="5 6">DSM 16272</strain>
    </source>
</reference>
<evidence type="ECO:0000256" key="2">
    <source>
        <dbReference type="ARBA" id="ARBA00023125"/>
    </source>
</evidence>
<dbReference type="EMBL" id="JAAQWG010000010">
    <property type="protein sequence ID" value="NMY08539.1"/>
    <property type="molecule type" value="Genomic_DNA"/>
</dbReference>
<dbReference type="InterPro" id="IPR016177">
    <property type="entry name" value="DNA-bd_dom_sf"/>
</dbReference>
<evidence type="ECO:0000256" key="3">
    <source>
        <dbReference type="ARBA" id="ARBA00023163"/>
    </source>
</evidence>
<feature type="domain" description="AP2/ERF" evidence="4">
    <location>
        <begin position="110"/>
        <end position="166"/>
    </location>
</feature>
<dbReference type="GO" id="GO:0003700">
    <property type="term" value="F:DNA-binding transcription factor activity"/>
    <property type="evidence" value="ECO:0007669"/>
    <property type="project" value="InterPro"/>
</dbReference>
<evidence type="ECO:0000313" key="6">
    <source>
        <dbReference type="Proteomes" id="UP000537729"/>
    </source>
</evidence>
<dbReference type="InterPro" id="IPR001471">
    <property type="entry name" value="AP2/ERF_dom"/>
</dbReference>
<organism evidence="5 6">
    <name type="scientific">Pseudomonas veronii</name>
    <dbReference type="NCBI Taxonomy" id="76761"/>
    <lineage>
        <taxon>Bacteria</taxon>
        <taxon>Pseudomonadati</taxon>
        <taxon>Pseudomonadota</taxon>
        <taxon>Gammaproteobacteria</taxon>
        <taxon>Pseudomonadales</taxon>
        <taxon>Pseudomonadaceae</taxon>
        <taxon>Pseudomonas</taxon>
    </lineage>
</organism>
<keyword evidence="2" id="KW-0238">DNA-binding</keyword>
<accession>A0A7Y1F8C2</accession>
<dbReference type="Pfam" id="PF13392">
    <property type="entry name" value="HNH_3"/>
    <property type="match status" value="1"/>
</dbReference>
<keyword evidence="3" id="KW-0804">Transcription</keyword>
<dbReference type="InterPro" id="IPR003615">
    <property type="entry name" value="HNH_nuc"/>
</dbReference>
<evidence type="ECO:0000259" key="4">
    <source>
        <dbReference type="PROSITE" id="PS51032"/>
    </source>
</evidence>
<comment type="caution">
    <text evidence="5">The sequence shown here is derived from an EMBL/GenBank/DDBJ whole genome shotgun (WGS) entry which is preliminary data.</text>
</comment>
<dbReference type="GO" id="GO:0004519">
    <property type="term" value="F:endonuclease activity"/>
    <property type="evidence" value="ECO:0007669"/>
    <property type="project" value="UniProtKB-KW"/>
</dbReference>
<dbReference type="InterPro" id="IPR044925">
    <property type="entry name" value="His-Me_finger_sf"/>
</dbReference>
<proteinExistence type="predicted"/>
<dbReference type="AlphaFoldDB" id="A0A7Y1F8C2"/>
<dbReference type="SUPFAM" id="SSF54060">
    <property type="entry name" value="His-Me finger endonucleases"/>
    <property type="match status" value="1"/>
</dbReference>
<dbReference type="Gene3D" id="3.30.730.10">
    <property type="entry name" value="AP2/ERF domain"/>
    <property type="match status" value="1"/>
</dbReference>
<keyword evidence="5" id="KW-0540">Nuclease</keyword>
<gene>
    <name evidence="5" type="ORF">HBO38_08775</name>
</gene>
<name>A0A7Y1F8C2_PSEVE</name>
<dbReference type="PROSITE" id="PS51032">
    <property type="entry name" value="AP2_ERF"/>
    <property type="match status" value="1"/>
</dbReference>
<evidence type="ECO:0000256" key="1">
    <source>
        <dbReference type="ARBA" id="ARBA00023015"/>
    </source>
</evidence>
<keyword evidence="5" id="KW-0378">Hydrolase</keyword>
<evidence type="ECO:0000313" key="5">
    <source>
        <dbReference type="EMBL" id="NMY08539.1"/>
    </source>
</evidence>
<dbReference type="Gene3D" id="3.90.75.20">
    <property type="match status" value="1"/>
</dbReference>
<keyword evidence="5" id="KW-0255">Endonuclease</keyword>
<sequence>MKISQEELKSLLSYDPETGAFTWRLMTSPRVKAGDRAGYFRKRDGYIVVRIHGYGYSAHRLAWFYVHGIWPGMIDHKDRNRANNAMKNLREATVSQNAMNTVATSSNTSGYRGVTWNRGAGRWQAQSRLNGKNHYLGLFKSAAAASDAYEAFCRQHHGQFYVGNQRAAA</sequence>